<sequence>MKEVKRNVNHKAEKTVTKELRDRYKRSSKKENTLILKEFSKLTRYN</sequence>
<proteinExistence type="predicted"/>
<protein>
    <submittedName>
        <fullName evidence="2">Uncharacterized protein</fullName>
    </submittedName>
</protein>
<evidence type="ECO:0000256" key="1">
    <source>
        <dbReference type="SAM" id="MobiDB-lite"/>
    </source>
</evidence>
<evidence type="ECO:0000313" key="2">
    <source>
        <dbReference type="EMBL" id="GAH50238.1"/>
    </source>
</evidence>
<feature type="region of interest" description="Disordered" evidence="1">
    <location>
        <begin position="1"/>
        <end position="27"/>
    </location>
</feature>
<feature type="compositionally biased region" description="Basic and acidic residues" evidence="1">
    <location>
        <begin position="1"/>
        <end position="22"/>
    </location>
</feature>
<dbReference type="EMBL" id="BARU01017912">
    <property type="protein sequence ID" value="GAH50238.1"/>
    <property type="molecule type" value="Genomic_DNA"/>
</dbReference>
<accession>X1HY60</accession>
<organism evidence="2">
    <name type="scientific">marine sediment metagenome</name>
    <dbReference type="NCBI Taxonomy" id="412755"/>
    <lineage>
        <taxon>unclassified sequences</taxon>
        <taxon>metagenomes</taxon>
        <taxon>ecological metagenomes</taxon>
    </lineage>
</organism>
<dbReference type="AlphaFoldDB" id="X1HY60"/>
<reference evidence="2" key="1">
    <citation type="journal article" date="2014" name="Front. Microbiol.">
        <title>High frequency of phylogenetically diverse reductive dehalogenase-homologous genes in deep subseafloor sedimentary metagenomes.</title>
        <authorList>
            <person name="Kawai M."/>
            <person name="Futagami T."/>
            <person name="Toyoda A."/>
            <person name="Takaki Y."/>
            <person name="Nishi S."/>
            <person name="Hori S."/>
            <person name="Arai W."/>
            <person name="Tsubouchi T."/>
            <person name="Morono Y."/>
            <person name="Uchiyama I."/>
            <person name="Ito T."/>
            <person name="Fujiyama A."/>
            <person name="Inagaki F."/>
            <person name="Takami H."/>
        </authorList>
    </citation>
    <scope>NUCLEOTIDE SEQUENCE</scope>
    <source>
        <strain evidence="2">Expedition CK06-06</strain>
    </source>
</reference>
<comment type="caution">
    <text evidence="2">The sequence shown here is derived from an EMBL/GenBank/DDBJ whole genome shotgun (WGS) entry which is preliminary data.</text>
</comment>
<name>X1HY60_9ZZZZ</name>
<gene>
    <name evidence="2" type="ORF">S03H2_29654</name>
</gene>